<keyword evidence="2" id="KW-0732">Signal</keyword>
<sequence length="277" mass="28947">MPRLRPARSTAALAALAVAGAVLAPGAAVGGDTPPNGAGTAGPPYEYDTALMGQYAFIPLPDQAMVTRSDRGYVFRAGQQDSRLVVTLEGGRLRFADSGTERFKRLGRGCREEAVEVGVAATCRVPSWVTTDQPLLLEVWPRLGDDHLDASTLPATFAMTMLGDAGHDVAMFGAGPDFFNGFTGNDQVWGGDGNDWIRTGDGADEVWGGGGDDQMVGTDGKDRFYGEDGDDLLGGGAGDDGLDGGPGSDLLRCEGGRDTVRTDGADRLRNCETVDRG</sequence>
<evidence type="ECO:0000256" key="2">
    <source>
        <dbReference type="SAM" id="SignalP"/>
    </source>
</evidence>
<feature type="signal peptide" evidence="2">
    <location>
        <begin position="1"/>
        <end position="24"/>
    </location>
</feature>
<dbReference type="RefSeq" id="WP_149748332.1">
    <property type="nucleotide sequence ID" value="NZ_VUJW01000001.1"/>
</dbReference>
<keyword evidence="4" id="KW-1185">Reference proteome</keyword>
<proteinExistence type="predicted"/>
<dbReference type="InterPro" id="IPR018511">
    <property type="entry name" value="Hemolysin-typ_Ca-bd_CS"/>
</dbReference>
<dbReference type="Gene3D" id="2.150.10.10">
    <property type="entry name" value="Serralysin-like metalloprotease, C-terminal"/>
    <property type="match status" value="1"/>
</dbReference>
<evidence type="ECO:0000256" key="1">
    <source>
        <dbReference type="SAM" id="MobiDB-lite"/>
    </source>
</evidence>
<dbReference type="AlphaFoldDB" id="A0A5B1M9Q9"/>
<reference evidence="3 4" key="1">
    <citation type="submission" date="2019-09" db="EMBL/GenBank/DDBJ databases">
        <title>Nocardioides panacisoli sp. nov., isolated from the soil of a ginseng field.</title>
        <authorList>
            <person name="Cho C."/>
        </authorList>
    </citation>
    <scope>NUCLEOTIDE SEQUENCE [LARGE SCALE GENOMIC DNA]</scope>
    <source>
        <strain evidence="3 4">BN140041</strain>
    </source>
</reference>
<evidence type="ECO:0000313" key="3">
    <source>
        <dbReference type="EMBL" id="KAA1428709.1"/>
    </source>
</evidence>
<gene>
    <name evidence="3" type="ORF">F0U47_00335</name>
</gene>
<accession>A0A5B1M9Q9</accession>
<dbReference type="InterPro" id="IPR001343">
    <property type="entry name" value="Hemolysn_Ca-bd"/>
</dbReference>
<feature type="chain" id="PRO_5039077878" evidence="2">
    <location>
        <begin position="25"/>
        <end position="277"/>
    </location>
</feature>
<dbReference type="PROSITE" id="PS00330">
    <property type="entry name" value="HEMOLYSIN_CALCIUM"/>
    <property type="match status" value="1"/>
</dbReference>
<dbReference type="PRINTS" id="PR00313">
    <property type="entry name" value="CABNDNGRPT"/>
</dbReference>
<organism evidence="3 4">
    <name type="scientific">Nocardioides antri</name>
    <dbReference type="NCBI Taxonomy" id="2607659"/>
    <lineage>
        <taxon>Bacteria</taxon>
        <taxon>Bacillati</taxon>
        <taxon>Actinomycetota</taxon>
        <taxon>Actinomycetes</taxon>
        <taxon>Propionibacteriales</taxon>
        <taxon>Nocardioidaceae</taxon>
        <taxon>Nocardioides</taxon>
    </lineage>
</organism>
<feature type="region of interest" description="Disordered" evidence="1">
    <location>
        <begin position="227"/>
        <end position="256"/>
    </location>
</feature>
<dbReference type="Pfam" id="PF00353">
    <property type="entry name" value="HemolysinCabind"/>
    <property type="match status" value="2"/>
</dbReference>
<protein>
    <submittedName>
        <fullName evidence="3">Calcium-binding protein</fullName>
    </submittedName>
</protein>
<comment type="caution">
    <text evidence="3">The sequence shown here is derived from an EMBL/GenBank/DDBJ whole genome shotgun (WGS) entry which is preliminary data.</text>
</comment>
<evidence type="ECO:0000313" key="4">
    <source>
        <dbReference type="Proteomes" id="UP000324351"/>
    </source>
</evidence>
<dbReference type="GO" id="GO:0005509">
    <property type="term" value="F:calcium ion binding"/>
    <property type="evidence" value="ECO:0007669"/>
    <property type="project" value="InterPro"/>
</dbReference>
<dbReference type="Proteomes" id="UP000324351">
    <property type="component" value="Unassembled WGS sequence"/>
</dbReference>
<feature type="compositionally biased region" description="Gly residues" evidence="1">
    <location>
        <begin position="232"/>
        <end position="247"/>
    </location>
</feature>
<name>A0A5B1M9Q9_9ACTN</name>
<dbReference type="SUPFAM" id="SSF51120">
    <property type="entry name" value="beta-Roll"/>
    <property type="match status" value="1"/>
</dbReference>
<dbReference type="EMBL" id="VUJW01000001">
    <property type="protein sequence ID" value="KAA1428709.1"/>
    <property type="molecule type" value="Genomic_DNA"/>
</dbReference>
<reference evidence="3 4" key="2">
    <citation type="submission" date="2019-09" db="EMBL/GenBank/DDBJ databases">
        <authorList>
            <person name="Jin C."/>
        </authorList>
    </citation>
    <scope>NUCLEOTIDE SEQUENCE [LARGE SCALE GENOMIC DNA]</scope>
    <source>
        <strain evidence="3 4">BN140041</strain>
    </source>
</reference>
<dbReference type="InterPro" id="IPR011049">
    <property type="entry name" value="Serralysin-like_metalloprot_C"/>
</dbReference>